<dbReference type="InterPro" id="IPR018321">
    <property type="entry name" value="Glucosamine6P_isomerase_CS"/>
</dbReference>
<evidence type="ECO:0000313" key="7">
    <source>
        <dbReference type="Proteomes" id="UP000254461"/>
    </source>
</evidence>
<name>A0A380JPI6_9STRE</name>
<dbReference type="GO" id="GO:0006046">
    <property type="term" value="P:N-acetylglucosamine catabolic process"/>
    <property type="evidence" value="ECO:0007669"/>
    <property type="project" value="TreeGrafter"/>
</dbReference>
<dbReference type="Proteomes" id="UP000254461">
    <property type="component" value="Unassembled WGS sequence"/>
</dbReference>
<evidence type="ECO:0000313" key="6">
    <source>
        <dbReference type="EMBL" id="SUN45671.1"/>
    </source>
</evidence>
<dbReference type="GO" id="GO:0005975">
    <property type="term" value="P:carbohydrate metabolic process"/>
    <property type="evidence" value="ECO:0007669"/>
    <property type="project" value="InterPro"/>
</dbReference>
<dbReference type="GO" id="GO:0042802">
    <property type="term" value="F:identical protein binding"/>
    <property type="evidence" value="ECO:0007669"/>
    <property type="project" value="TreeGrafter"/>
</dbReference>
<dbReference type="CDD" id="cd01399">
    <property type="entry name" value="GlcN6P_deaminase"/>
    <property type="match status" value="1"/>
</dbReference>
<protein>
    <recommendedName>
        <fullName evidence="4">Glucosamine-6-phosphate deaminase</fullName>
        <ecNumber evidence="4">3.5.99.6</ecNumber>
    </recommendedName>
    <alternativeName>
        <fullName evidence="4">GlcN6P deaminase</fullName>
        <shortName evidence="4">GNPDA</shortName>
    </alternativeName>
    <alternativeName>
        <fullName evidence="4">Glucosamine-6-phosphate isomerase</fullName>
    </alternativeName>
</protein>
<dbReference type="EC" id="3.5.99.6" evidence="4"/>
<dbReference type="UniPathway" id="UPA00629">
    <property type="reaction ID" value="UER00684"/>
</dbReference>
<comment type="function">
    <text evidence="4">Catalyzes the reversible isomerization-deamination of glucosamine 6-phosphate (GlcN6P) to form fructose 6-phosphate (Fru6P) and ammonium ion.</text>
</comment>
<comment type="similarity">
    <text evidence="4">Belongs to the glucosamine/galactosamine-6-phosphate isomerase family. NagB subfamily.</text>
</comment>
<comment type="caution">
    <text evidence="4">Lacks conserved residue(s) required for the propagation of feature annotation.</text>
</comment>
<comment type="catalytic activity">
    <reaction evidence="1 4">
        <text>alpha-D-glucosamine 6-phosphate + H2O = beta-D-fructose 6-phosphate + NH4(+)</text>
        <dbReference type="Rhea" id="RHEA:12172"/>
        <dbReference type="ChEBI" id="CHEBI:15377"/>
        <dbReference type="ChEBI" id="CHEBI:28938"/>
        <dbReference type="ChEBI" id="CHEBI:57634"/>
        <dbReference type="ChEBI" id="CHEBI:75989"/>
        <dbReference type="EC" id="3.5.99.6"/>
    </reaction>
</comment>
<evidence type="ECO:0000256" key="4">
    <source>
        <dbReference type="HAMAP-Rule" id="MF_01241"/>
    </source>
</evidence>
<dbReference type="EMBL" id="UHFF01000002">
    <property type="protein sequence ID" value="SUN45671.1"/>
    <property type="molecule type" value="Genomic_DNA"/>
</dbReference>
<reference evidence="6 7" key="1">
    <citation type="submission" date="2018-06" db="EMBL/GenBank/DDBJ databases">
        <authorList>
            <consortium name="Pathogen Informatics"/>
            <person name="Doyle S."/>
        </authorList>
    </citation>
    <scope>NUCLEOTIDE SEQUENCE [LARGE SCALE GENOMIC DNA]</scope>
    <source>
        <strain evidence="6 7">NCTC12092</strain>
    </source>
</reference>
<keyword evidence="2 4" id="KW-0378">Hydrolase</keyword>
<dbReference type="SUPFAM" id="SSF100950">
    <property type="entry name" value="NagB/RpiA/CoA transferase-like"/>
    <property type="match status" value="1"/>
</dbReference>
<dbReference type="PANTHER" id="PTHR11280:SF5">
    <property type="entry name" value="GLUCOSAMINE-6-PHOSPHATE ISOMERASE"/>
    <property type="match status" value="1"/>
</dbReference>
<organism evidence="6 7">
    <name type="scientific">Streptococcus equi subsp. equi</name>
    <dbReference type="NCBI Taxonomy" id="148942"/>
    <lineage>
        <taxon>Bacteria</taxon>
        <taxon>Bacillati</taxon>
        <taxon>Bacillota</taxon>
        <taxon>Bacilli</taxon>
        <taxon>Lactobacillales</taxon>
        <taxon>Streptococcaceae</taxon>
        <taxon>Streptococcus</taxon>
    </lineage>
</organism>
<dbReference type="GO" id="GO:0016853">
    <property type="term" value="F:isomerase activity"/>
    <property type="evidence" value="ECO:0007669"/>
    <property type="project" value="UniProtKB-KW"/>
</dbReference>
<dbReference type="PROSITE" id="PS01161">
    <property type="entry name" value="GLC_GALNAC_ISOMERASE"/>
    <property type="match status" value="1"/>
</dbReference>
<dbReference type="RefSeq" id="WP_115250744.1">
    <property type="nucleotide sequence ID" value="NZ_UHFF01000002.1"/>
</dbReference>
<sequence length="234" mass="25337">MKIIRVQDQLEGGKVAFSLLKESLAKGATTLGLATGSTPITFYQELVNSDLDCSALTSINLDEYVGLPVENDQSYDYFMRDQLFNAKPFKESFLPNGLADDLETEVKRYDQVIAEHPIDFQILGIGRNGHIGFNEPGTSFAEKTHVVDLQASTIEANSRFFASIDDVPKQAISMGIASIMASKMIVLLAFGKEKAAAIKGMVSGPVTEALPASVLQQHDHVVVIVDEAAASQLD</sequence>
<dbReference type="FunFam" id="3.40.50.1360:FF:000003">
    <property type="entry name" value="Glucosamine-6-phosphate deaminase"/>
    <property type="match status" value="1"/>
</dbReference>
<dbReference type="GO" id="GO:0004342">
    <property type="term" value="F:glucosamine-6-phosphate deaminase activity"/>
    <property type="evidence" value="ECO:0007669"/>
    <property type="project" value="UniProtKB-UniRule"/>
</dbReference>
<dbReference type="InterPro" id="IPR004547">
    <property type="entry name" value="Glucosamine6P_isomerase"/>
</dbReference>
<gene>
    <name evidence="4 6" type="primary">nagB</name>
    <name evidence="6" type="ORF">NCTC12092_00605</name>
</gene>
<proteinExistence type="inferred from homology"/>
<dbReference type="GO" id="GO:0006043">
    <property type="term" value="P:glucosamine catabolic process"/>
    <property type="evidence" value="ECO:0007669"/>
    <property type="project" value="TreeGrafter"/>
</dbReference>
<keyword evidence="3 4" id="KW-0119">Carbohydrate metabolism</keyword>
<evidence type="ECO:0000256" key="3">
    <source>
        <dbReference type="ARBA" id="ARBA00023277"/>
    </source>
</evidence>
<keyword evidence="6" id="KW-0413">Isomerase</keyword>
<evidence type="ECO:0000256" key="2">
    <source>
        <dbReference type="ARBA" id="ARBA00022801"/>
    </source>
</evidence>
<evidence type="ECO:0000259" key="5">
    <source>
        <dbReference type="Pfam" id="PF01182"/>
    </source>
</evidence>
<comment type="pathway">
    <text evidence="4">Amino-sugar metabolism; N-acetylneuraminate degradation; D-fructose 6-phosphate from N-acetylneuraminate: step 5/5.</text>
</comment>
<dbReference type="GO" id="GO:0005737">
    <property type="term" value="C:cytoplasm"/>
    <property type="evidence" value="ECO:0007669"/>
    <property type="project" value="TreeGrafter"/>
</dbReference>
<feature type="domain" description="Glucosamine/galactosamine-6-phosphate isomerase" evidence="5">
    <location>
        <begin position="23"/>
        <end position="220"/>
    </location>
</feature>
<dbReference type="PANTHER" id="PTHR11280">
    <property type="entry name" value="GLUCOSAMINE-6-PHOSPHATE ISOMERASE"/>
    <property type="match status" value="1"/>
</dbReference>
<feature type="active site" description="For ring-opening step" evidence="4">
    <location>
        <position position="128"/>
    </location>
</feature>
<evidence type="ECO:0000256" key="1">
    <source>
        <dbReference type="ARBA" id="ARBA00000644"/>
    </source>
</evidence>
<feature type="active site" description="Proton acceptor; for ring-opening step" evidence="4">
    <location>
        <position position="130"/>
    </location>
</feature>
<accession>A0A380JPI6</accession>
<dbReference type="GO" id="GO:0019262">
    <property type="term" value="P:N-acetylneuraminate catabolic process"/>
    <property type="evidence" value="ECO:0007669"/>
    <property type="project" value="UniProtKB-UniRule"/>
</dbReference>
<feature type="active site" description="Proton acceptor; for enolization step" evidence="4">
    <location>
        <position position="62"/>
    </location>
</feature>
<dbReference type="Pfam" id="PF01182">
    <property type="entry name" value="Glucosamine_iso"/>
    <property type="match status" value="1"/>
</dbReference>
<dbReference type="InterPro" id="IPR037171">
    <property type="entry name" value="NagB/RpiA_transferase-like"/>
</dbReference>
<dbReference type="HAMAP" id="MF_01241">
    <property type="entry name" value="GlcN6P_deamin"/>
    <property type="match status" value="1"/>
</dbReference>
<dbReference type="AlphaFoldDB" id="A0A380JPI6"/>
<dbReference type="Gene3D" id="3.40.50.1360">
    <property type="match status" value="1"/>
</dbReference>
<dbReference type="InterPro" id="IPR006148">
    <property type="entry name" value="Glc/Gal-6P_isomerase"/>
</dbReference>
<feature type="active site" description="For ring-opening step" evidence="4">
    <location>
        <position position="135"/>
    </location>
</feature>